<keyword evidence="1" id="KW-1133">Transmembrane helix</keyword>
<keyword evidence="1" id="KW-0812">Transmembrane</keyword>
<evidence type="ECO:0000313" key="2">
    <source>
        <dbReference type="EMBL" id="VTZ60214.1"/>
    </source>
</evidence>
<organism evidence="2">
    <name type="scientific">Sinorhizobium medicae</name>
    <dbReference type="NCBI Taxonomy" id="110321"/>
    <lineage>
        <taxon>Bacteria</taxon>
        <taxon>Pseudomonadati</taxon>
        <taxon>Pseudomonadota</taxon>
        <taxon>Alphaproteobacteria</taxon>
        <taxon>Hyphomicrobiales</taxon>
        <taxon>Rhizobiaceae</taxon>
        <taxon>Sinorhizobium/Ensifer group</taxon>
        <taxon>Sinorhizobium</taxon>
    </lineage>
</organism>
<dbReference type="EMBL" id="CABFNB010000052">
    <property type="protein sequence ID" value="VTZ60214.1"/>
    <property type="molecule type" value="Genomic_DNA"/>
</dbReference>
<gene>
    <name evidence="2" type="ORF">EMEDMD4_1450001</name>
</gene>
<sequence>MHAQGQDVPTPDDIEPITNAIWWQIGALVCLGGAFWLHECGNKLQALLLTLVAIGLALNWARIYYWT</sequence>
<dbReference type="Proteomes" id="UP000507954">
    <property type="component" value="Unassembled WGS sequence"/>
</dbReference>
<evidence type="ECO:0008006" key="3">
    <source>
        <dbReference type="Google" id="ProtNLM"/>
    </source>
</evidence>
<proteinExistence type="predicted"/>
<reference evidence="2" key="1">
    <citation type="submission" date="2019-06" db="EMBL/GenBank/DDBJ databases">
        <authorList>
            <person name="Le Quere A."/>
            <person name="Colella S."/>
        </authorList>
    </citation>
    <scope>NUCLEOTIDE SEQUENCE</scope>
    <source>
        <strain evidence="2">EmedicaeMD41</strain>
    </source>
</reference>
<feature type="transmembrane region" description="Helical" evidence="1">
    <location>
        <begin position="44"/>
        <end position="65"/>
    </location>
</feature>
<feature type="transmembrane region" description="Helical" evidence="1">
    <location>
        <begin position="20"/>
        <end position="37"/>
    </location>
</feature>
<protein>
    <recommendedName>
        <fullName evidence="3">Transmembrane protein</fullName>
    </recommendedName>
</protein>
<evidence type="ECO:0000256" key="1">
    <source>
        <dbReference type="SAM" id="Phobius"/>
    </source>
</evidence>
<keyword evidence="1" id="KW-0472">Membrane</keyword>
<name>A0A508WSA4_9HYPH</name>
<dbReference type="AlphaFoldDB" id="A0A508WSA4"/>
<accession>A0A508WSA4</accession>